<organism evidence="6 7">
    <name type="scientific">Spinactinospora alkalitolerans</name>
    <dbReference type="NCBI Taxonomy" id="687207"/>
    <lineage>
        <taxon>Bacteria</taxon>
        <taxon>Bacillati</taxon>
        <taxon>Actinomycetota</taxon>
        <taxon>Actinomycetes</taxon>
        <taxon>Streptosporangiales</taxon>
        <taxon>Nocardiopsidaceae</taxon>
        <taxon>Spinactinospora</taxon>
    </lineage>
</organism>
<gene>
    <name evidence="6" type="ORF">HDA32_000754</name>
</gene>
<dbReference type="CDD" id="cd06124">
    <property type="entry name" value="cupin_NimR-like_N"/>
    <property type="match status" value="1"/>
</dbReference>
<reference evidence="6 7" key="1">
    <citation type="submission" date="2020-07" db="EMBL/GenBank/DDBJ databases">
        <title>Sequencing the genomes of 1000 actinobacteria strains.</title>
        <authorList>
            <person name="Klenk H.-P."/>
        </authorList>
    </citation>
    <scope>NUCLEOTIDE SEQUENCE [LARGE SCALE GENOMIC DNA]</scope>
    <source>
        <strain evidence="6 7">CXB654</strain>
    </source>
</reference>
<dbReference type="PANTHER" id="PTHR11019">
    <property type="entry name" value="HTH-TYPE TRANSCRIPTIONAL REGULATOR NIMR"/>
    <property type="match status" value="1"/>
</dbReference>
<dbReference type="PROSITE" id="PS01124">
    <property type="entry name" value="HTH_ARAC_FAMILY_2"/>
    <property type="match status" value="1"/>
</dbReference>
<keyword evidence="1" id="KW-0805">Transcription regulation</keyword>
<dbReference type="Gene3D" id="1.10.10.60">
    <property type="entry name" value="Homeodomain-like"/>
    <property type="match status" value="1"/>
</dbReference>
<keyword evidence="2 6" id="KW-0238">DNA-binding</keyword>
<dbReference type="InterPro" id="IPR018060">
    <property type="entry name" value="HTH_AraC"/>
</dbReference>
<evidence type="ECO:0000256" key="3">
    <source>
        <dbReference type="ARBA" id="ARBA00023163"/>
    </source>
</evidence>
<evidence type="ECO:0000256" key="2">
    <source>
        <dbReference type="ARBA" id="ARBA00023125"/>
    </source>
</evidence>
<dbReference type="GO" id="GO:0003700">
    <property type="term" value="F:DNA-binding transcription factor activity"/>
    <property type="evidence" value="ECO:0007669"/>
    <property type="project" value="InterPro"/>
</dbReference>
<dbReference type="Pfam" id="PF02311">
    <property type="entry name" value="AraC_binding"/>
    <property type="match status" value="1"/>
</dbReference>
<protein>
    <submittedName>
        <fullName evidence="6">AraC-like DNA-binding protein</fullName>
    </submittedName>
</protein>
<keyword evidence="3" id="KW-0804">Transcription</keyword>
<name>A0A852TU32_9ACTN</name>
<dbReference type="InterPro" id="IPR014710">
    <property type="entry name" value="RmlC-like_jellyroll"/>
</dbReference>
<dbReference type="GO" id="GO:0043565">
    <property type="term" value="F:sequence-specific DNA binding"/>
    <property type="evidence" value="ECO:0007669"/>
    <property type="project" value="InterPro"/>
</dbReference>
<evidence type="ECO:0000259" key="5">
    <source>
        <dbReference type="PROSITE" id="PS01124"/>
    </source>
</evidence>
<dbReference type="Pfam" id="PF12833">
    <property type="entry name" value="HTH_18"/>
    <property type="match status" value="1"/>
</dbReference>
<dbReference type="Proteomes" id="UP000589036">
    <property type="component" value="Unassembled WGS sequence"/>
</dbReference>
<dbReference type="InterPro" id="IPR009057">
    <property type="entry name" value="Homeodomain-like_sf"/>
</dbReference>
<dbReference type="RefSeq" id="WP_218882319.1">
    <property type="nucleotide sequence ID" value="NZ_BAAAYY010000002.1"/>
</dbReference>
<dbReference type="SUPFAM" id="SSF51182">
    <property type="entry name" value="RmlC-like cupins"/>
    <property type="match status" value="1"/>
</dbReference>
<dbReference type="EMBL" id="JACCCC010000001">
    <property type="protein sequence ID" value="NYE45634.1"/>
    <property type="molecule type" value="Genomic_DNA"/>
</dbReference>
<feature type="compositionally biased region" description="Basic and acidic residues" evidence="4">
    <location>
        <begin position="13"/>
        <end position="27"/>
    </location>
</feature>
<comment type="caution">
    <text evidence="6">The sequence shown here is derived from an EMBL/GenBank/DDBJ whole genome shotgun (WGS) entry which is preliminary data.</text>
</comment>
<accession>A0A852TU32</accession>
<dbReference type="SMART" id="SM00342">
    <property type="entry name" value="HTH_ARAC"/>
    <property type="match status" value="1"/>
</dbReference>
<dbReference type="InterPro" id="IPR011051">
    <property type="entry name" value="RmlC_Cupin_sf"/>
</dbReference>
<evidence type="ECO:0000313" key="6">
    <source>
        <dbReference type="EMBL" id="NYE45634.1"/>
    </source>
</evidence>
<dbReference type="InterPro" id="IPR003313">
    <property type="entry name" value="AraC-bd"/>
</dbReference>
<dbReference type="PANTHER" id="PTHR11019:SF199">
    <property type="entry name" value="HTH-TYPE TRANSCRIPTIONAL REGULATOR NIMR"/>
    <property type="match status" value="1"/>
</dbReference>
<evidence type="ECO:0000256" key="1">
    <source>
        <dbReference type="ARBA" id="ARBA00023015"/>
    </source>
</evidence>
<dbReference type="AlphaFoldDB" id="A0A852TU32"/>
<sequence>MSGIRHVAVAPTETRRLSPGDEVTPHRHDDHQLIYASTGVLEVFVPEGTWFTPSVRAVWVPGGTIHHWQVHGATTVRMVGIPTAVMPSAEHVPALVAVDPLLRELMIACSEQGPAETPAARRLLRVLVDRVRPSHEAPTVLPTLQDPRLRDVQRVLESDMTASPSLSDLGKRVGASERTLSRLFGDELGMGYTAWRTQLRLHQAVLLLAEGRTVTHAAAACGFSSPSAFVSSFRTAFGRTPGSLYR</sequence>
<proteinExistence type="predicted"/>
<dbReference type="SUPFAM" id="SSF46689">
    <property type="entry name" value="Homeodomain-like"/>
    <property type="match status" value="1"/>
</dbReference>
<feature type="region of interest" description="Disordered" evidence="4">
    <location>
        <begin position="1"/>
        <end position="27"/>
    </location>
</feature>
<keyword evidence="7" id="KW-1185">Reference proteome</keyword>
<dbReference type="Gene3D" id="2.60.120.10">
    <property type="entry name" value="Jelly Rolls"/>
    <property type="match status" value="1"/>
</dbReference>
<evidence type="ECO:0000313" key="7">
    <source>
        <dbReference type="Proteomes" id="UP000589036"/>
    </source>
</evidence>
<feature type="domain" description="HTH araC/xylS-type" evidence="5">
    <location>
        <begin position="150"/>
        <end position="246"/>
    </location>
</feature>
<evidence type="ECO:0000256" key="4">
    <source>
        <dbReference type="SAM" id="MobiDB-lite"/>
    </source>
</evidence>